<dbReference type="PANTHER" id="PTHR23506">
    <property type="entry name" value="GH10249P"/>
    <property type="match status" value="1"/>
</dbReference>
<feature type="transmembrane region" description="Helical" evidence="6">
    <location>
        <begin position="177"/>
        <end position="198"/>
    </location>
</feature>
<keyword evidence="2" id="KW-0813">Transport</keyword>
<comment type="caution">
    <text evidence="8">The sequence shown here is derived from an EMBL/GenBank/DDBJ whole genome shotgun (WGS) entry which is preliminary data.</text>
</comment>
<reference evidence="8 9" key="1">
    <citation type="submission" date="2017-07" db="EMBL/GenBank/DDBJ databases">
        <title>Leptospira spp. isolated from tropical soils.</title>
        <authorList>
            <person name="Thibeaux R."/>
            <person name="Iraola G."/>
            <person name="Ferres I."/>
            <person name="Bierque E."/>
            <person name="Girault D."/>
            <person name="Soupe-Gilbert M.-E."/>
            <person name="Picardeau M."/>
            <person name="Goarant C."/>
        </authorList>
    </citation>
    <scope>NUCLEOTIDE SEQUENCE [LARGE SCALE GENOMIC DNA]</scope>
    <source>
        <strain evidence="8 9">MCA1-C-A1</strain>
    </source>
</reference>
<dbReference type="InterPro" id="IPR011701">
    <property type="entry name" value="MFS"/>
</dbReference>
<sequence length="420" mass="45519">MLEVSTQKESSSSFGVDSFPWIILSFIFLAMLPVTMIVPVYKEIVKDRLGGTGYGVAWFQSSAMLGSFLFSPIAGWISDKLGTRKKLIGIFAIIDAFLLVALPFIPNIFFLFLIRFLEGGAHIFVIGLLLTCISDKEKDQTSSFYNKGILFGLGGTLLTLGGGVGQSLGFLGNKNPLFPFFVGGFILLALGILSFFFLKEGNLKKIEWEGWQKTKTALSLSPLLLVPIAFHFVDRFTVGYFLSSLNLHLREDLGFSPGQVGGLFGVMFLLMSVLSLPSALLSRKWNSISLVWIGSFIYGVAQASTGFLNTSSGLYLSMIACGIGAGIMYVPAMRLASSLAPGGFNAVVMTVFTGIGSLGFLLGPLVSISSQEFFSYLYDKTLGLEFTGILYGTLEVLLVLGTLPLLSKILEKEKRQDGTS</sequence>
<keyword evidence="5 6" id="KW-0472">Membrane</keyword>
<evidence type="ECO:0000313" key="8">
    <source>
        <dbReference type="EMBL" id="PJZ24924.1"/>
    </source>
</evidence>
<dbReference type="Proteomes" id="UP000232196">
    <property type="component" value="Unassembled WGS sequence"/>
</dbReference>
<keyword evidence="4 6" id="KW-1133">Transmembrane helix</keyword>
<evidence type="ECO:0000313" key="9">
    <source>
        <dbReference type="Proteomes" id="UP000232196"/>
    </source>
</evidence>
<proteinExistence type="predicted"/>
<evidence type="ECO:0000256" key="1">
    <source>
        <dbReference type="ARBA" id="ARBA00004141"/>
    </source>
</evidence>
<dbReference type="Gene3D" id="1.20.1250.20">
    <property type="entry name" value="MFS general substrate transporter like domains"/>
    <property type="match status" value="2"/>
</dbReference>
<feature type="transmembrane region" description="Helical" evidence="6">
    <location>
        <begin position="314"/>
        <end position="332"/>
    </location>
</feature>
<feature type="transmembrane region" description="Helical" evidence="6">
    <location>
        <begin position="218"/>
        <end position="242"/>
    </location>
</feature>
<comment type="subcellular location">
    <subcellularLocation>
        <location evidence="1">Membrane</location>
        <topology evidence="1">Multi-pass membrane protein</topology>
    </subcellularLocation>
</comment>
<keyword evidence="3 6" id="KW-0812">Transmembrane</keyword>
<dbReference type="SUPFAM" id="SSF103473">
    <property type="entry name" value="MFS general substrate transporter"/>
    <property type="match status" value="1"/>
</dbReference>
<keyword evidence="9" id="KW-1185">Reference proteome</keyword>
<dbReference type="Pfam" id="PF07690">
    <property type="entry name" value="MFS_1"/>
    <property type="match status" value="1"/>
</dbReference>
<dbReference type="PROSITE" id="PS50850">
    <property type="entry name" value="MFS"/>
    <property type="match status" value="1"/>
</dbReference>
<dbReference type="InterPro" id="IPR036259">
    <property type="entry name" value="MFS_trans_sf"/>
</dbReference>
<name>A0A2M9XB91_9LEPT</name>
<feature type="transmembrane region" description="Helical" evidence="6">
    <location>
        <begin position="87"/>
        <end position="106"/>
    </location>
</feature>
<dbReference type="OrthoDB" id="345014at2"/>
<evidence type="ECO:0000259" key="7">
    <source>
        <dbReference type="PROSITE" id="PS50850"/>
    </source>
</evidence>
<dbReference type="InterPro" id="IPR050930">
    <property type="entry name" value="MFS_Vesicular_Transporter"/>
</dbReference>
<dbReference type="GO" id="GO:0016020">
    <property type="term" value="C:membrane"/>
    <property type="evidence" value="ECO:0007669"/>
    <property type="project" value="UniProtKB-SubCell"/>
</dbReference>
<organism evidence="8 9">
    <name type="scientific">Leptospira hartskeerlii</name>
    <dbReference type="NCBI Taxonomy" id="2023177"/>
    <lineage>
        <taxon>Bacteria</taxon>
        <taxon>Pseudomonadati</taxon>
        <taxon>Spirochaetota</taxon>
        <taxon>Spirochaetia</taxon>
        <taxon>Leptospirales</taxon>
        <taxon>Leptospiraceae</taxon>
        <taxon>Leptospira</taxon>
    </lineage>
</organism>
<feature type="transmembrane region" description="Helical" evidence="6">
    <location>
        <begin position="386"/>
        <end position="406"/>
    </location>
</feature>
<feature type="transmembrane region" description="Helical" evidence="6">
    <location>
        <begin position="344"/>
        <end position="366"/>
    </location>
</feature>
<feature type="transmembrane region" description="Helical" evidence="6">
    <location>
        <begin position="21"/>
        <end position="41"/>
    </location>
</feature>
<feature type="transmembrane region" description="Helical" evidence="6">
    <location>
        <begin position="112"/>
        <end position="132"/>
    </location>
</feature>
<dbReference type="EMBL" id="NPDN01000006">
    <property type="protein sequence ID" value="PJZ24924.1"/>
    <property type="molecule type" value="Genomic_DNA"/>
</dbReference>
<feature type="transmembrane region" description="Helical" evidence="6">
    <location>
        <begin position="262"/>
        <end position="281"/>
    </location>
</feature>
<dbReference type="GO" id="GO:0022857">
    <property type="term" value="F:transmembrane transporter activity"/>
    <property type="evidence" value="ECO:0007669"/>
    <property type="project" value="InterPro"/>
</dbReference>
<feature type="transmembrane region" description="Helical" evidence="6">
    <location>
        <begin position="144"/>
        <end position="165"/>
    </location>
</feature>
<dbReference type="AlphaFoldDB" id="A0A2M9XB91"/>
<feature type="domain" description="Major facilitator superfamily (MFS) profile" evidence="7">
    <location>
        <begin position="223"/>
        <end position="420"/>
    </location>
</feature>
<protein>
    <submittedName>
        <fullName evidence="8">MFS transporter</fullName>
    </submittedName>
</protein>
<dbReference type="PANTHER" id="PTHR23506:SF23">
    <property type="entry name" value="GH10249P"/>
    <property type="match status" value="1"/>
</dbReference>
<evidence type="ECO:0000256" key="4">
    <source>
        <dbReference type="ARBA" id="ARBA00022989"/>
    </source>
</evidence>
<evidence type="ECO:0000256" key="5">
    <source>
        <dbReference type="ARBA" id="ARBA00023136"/>
    </source>
</evidence>
<evidence type="ECO:0000256" key="2">
    <source>
        <dbReference type="ARBA" id="ARBA00022448"/>
    </source>
</evidence>
<feature type="transmembrane region" description="Helical" evidence="6">
    <location>
        <begin position="53"/>
        <end position="75"/>
    </location>
</feature>
<evidence type="ECO:0000256" key="6">
    <source>
        <dbReference type="SAM" id="Phobius"/>
    </source>
</evidence>
<evidence type="ECO:0000256" key="3">
    <source>
        <dbReference type="ARBA" id="ARBA00022692"/>
    </source>
</evidence>
<feature type="transmembrane region" description="Helical" evidence="6">
    <location>
        <begin position="288"/>
        <end position="308"/>
    </location>
</feature>
<gene>
    <name evidence="8" type="ORF">CH357_11915</name>
</gene>
<accession>A0A2M9XB91</accession>
<dbReference type="InterPro" id="IPR020846">
    <property type="entry name" value="MFS_dom"/>
</dbReference>
<dbReference type="RefSeq" id="WP_100707008.1">
    <property type="nucleotide sequence ID" value="NZ_NPDL01000005.1"/>
</dbReference>